<dbReference type="Proteomes" id="UP000038010">
    <property type="component" value="Unassembled WGS sequence"/>
</dbReference>
<proteinExistence type="predicted"/>
<feature type="compositionally biased region" description="Basic residues" evidence="1">
    <location>
        <begin position="294"/>
        <end position="315"/>
    </location>
</feature>
<dbReference type="AlphaFoldDB" id="A0A0N1H711"/>
<sequence>MDTMHAAVQDADTRQTPRPGLFDRHNQMLEEHRRFLEQFRQERKSATGVEEGISLAIQQTEWMFKCFADCKSAYESINNAATGSSPIRTQIPLSAGSPTLPATYGSPPETGPELATLHREPYQKMDDSGLFMFDTIPTDPNGYLNETRSEMPQSRQKRRWSNDMAIDDGGHPRQKKARNNGHNVHPGGTTYASRSHFSVPYSARGAAPEPQDSGEEDSFVREVKELQKEKEAKWRKREEKKRKRESNGSDRNAPPSGQMEGMSIRHGHEPARKRRRTSQNNTSVQPNPQAHGTPKNKRLRSTSRRGDKKAKRQRR</sequence>
<feature type="compositionally biased region" description="Polar residues" evidence="1">
    <location>
        <begin position="278"/>
        <end position="290"/>
    </location>
</feature>
<dbReference type="VEuPathDB" id="FungiDB:AB675_4288"/>
<feature type="compositionally biased region" description="Basic residues" evidence="1">
    <location>
        <begin position="233"/>
        <end position="244"/>
    </location>
</feature>
<feature type="region of interest" description="Disordered" evidence="1">
    <location>
        <begin position="1"/>
        <end position="21"/>
    </location>
</feature>
<gene>
    <name evidence="2" type="ORF">AB675_4288</name>
</gene>
<dbReference type="EMBL" id="LFJN01000018">
    <property type="protein sequence ID" value="KPI38637.1"/>
    <property type="molecule type" value="Genomic_DNA"/>
</dbReference>
<reference evidence="2 3" key="1">
    <citation type="submission" date="2015-06" db="EMBL/GenBank/DDBJ databases">
        <title>Draft genome of the ant-associated black yeast Phialophora attae CBS 131958.</title>
        <authorList>
            <person name="Moreno L.F."/>
            <person name="Stielow B.J."/>
            <person name="de Hoog S."/>
            <person name="Vicente V.A."/>
            <person name="Weiss V.A."/>
            <person name="de Vries M."/>
            <person name="Cruz L.M."/>
            <person name="Souza E.M."/>
        </authorList>
    </citation>
    <scope>NUCLEOTIDE SEQUENCE [LARGE SCALE GENOMIC DNA]</scope>
    <source>
        <strain evidence="2 3">CBS 131958</strain>
    </source>
</reference>
<keyword evidence="3" id="KW-1185">Reference proteome</keyword>
<organism evidence="2 3">
    <name type="scientific">Cyphellophora attinorum</name>
    <dbReference type="NCBI Taxonomy" id="1664694"/>
    <lineage>
        <taxon>Eukaryota</taxon>
        <taxon>Fungi</taxon>
        <taxon>Dikarya</taxon>
        <taxon>Ascomycota</taxon>
        <taxon>Pezizomycotina</taxon>
        <taxon>Eurotiomycetes</taxon>
        <taxon>Chaetothyriomycetidae</taxon>
        <taxon>Chaetothyriales</taxon>
        <taxon>Cyphellophoraceae</taxon>
        <taxon>Cyphellophora</taxon>
    </lineage>
</organism>
<accession>A0A0N1H711</accession>
<protein>
    <submittedName>
        <fullName evidence="2">Uncharacterized protein</fullName>
    </submittedName>
</protein>
<dbReference type="RefSeq" id="XP_017998600.1">
    <property type="nucleotide sequence ID" value="XM_018144417.1"/>
</dbReference>
<evidence type="ECO:0000313" key="3">
    <source>
        <dbReference type="Proteomes" id="UP000038010"/>
    </source>
</evidence>
<feature type="region of interest" description="Disordered" evidence="1">
    <location>
        <begin position="140"/>
        <end position="315"/>
    </location>
</feature>
<feature type="compositionally biased region" description="Polar residues" evidence="1">
    <location>
        <begin position="144"/>
        <end position="154"/>
    </location>
</feature>
<feature type="compositionally biased region" description="Basic and acidic residues" evidence="1">
    <location>
        <begin position="218"/>
        <end position="232"/>
    </location>
</feature>
<comment type="caution">
    <text evidence="2">The sequence shown here is derived from an EMBL/GenBank/DDBJ whole genome shotgun (WGS) entry which is preliminary data.</text>
</comment>
<evidence type="ECO:0000313" key="2">
    <source>
        <dbReference type="EMBL" id="KPI38637.1"/>
    </source>
</evidence>
<evidence type="ECO:0000256" key="1">
    <source>
        <dbReference type="SAM" id="MobiDB-lite"/>
    </source>
</evidence>
<feature type="compositionally biased region" description="Basic and acidic residues" evidence="1">
    <location>
        <begin position="11"/>
        <end position="21"/>
    </location>
</feature>
<dbReference type="GeneID" id="28736297"/>
<name>A0A0N1H711_9EURO</name>